<protein>
    <submittedName>
        <fullName evidence="8">2OG-Fe(II) oxygenase</fullName>
    </submittedName>
</protein>
<evidence type="ECO:0000256" key="3">
    <source>
        <dbReference type="ARBA" id="ARBA00022896"/>
    </source>
</evidence>
<reference evidence="8 9" key="1">
    <citation type="submission" date="2019-04" db="EMBL/GenBank/DDBJ databases">
        <title>Sulfurimonas crateris sp. nov. a facultative anaerobic sulfur-oxidizing chemolithautotrophic bacterium isolated from a terrestrial mud vulcano.</title>
        <authorList>
            <person name="Ratnikova N.M."/>
            <person name="Slobodkin A.I."/>
            <person name="Merkel A.Y."/>
            <person name="Novikov A."/>
            <person name="Bonch-Osmolovskaya E.A."/>
            <person name="Slobodkina G.B."/>
        </authorList>
    </citation>
    <scope>NUCLEOTIDE SEQUENCE [LARGE SCALE GENOMIC DNA]</scope>
    <source>
        <strain evidence="8 9">SN118</strain>
    </source>
</reference>
<evidence type="ECO:0000256" key="2">
    <source>
        <dbReference type="ARBA" id="ARBA00022723"/>
    </source>
</evidence>
<dbReference type="GO" id="GO:0051213">
    <property type="term" value="F:dioxygenase activity"/>
    <property type="evidence" value="ECO:0007669"/>
    <property type="project" value="UniProtKB-KW"/>
</dbReference>
<dbReference type="Pfam" id="PF13640">
    <property type="entry name" value="2OG-FeII_Oxy_3"/>
    <property type="match status" value="1"/>
</dbReference>
<dbReference type="GO" id="GO:0005506">
    <property type="term" value="F:iron ion binding"/>
    <property type="evidence" value="ECO:0007669"/>
    <property type="project" value="InterPro"/>
</dbReference>
<dbReference type="EMBL" id="SZPX01000006">
    <property type="protein sequence ID" value="TKI69082.1"/>
    <property type="molecule type" value="Genomic_DNA"/>
</dbReference>
<dbReference type="SMART" id="SM00702">
    <property type="entry name" value="P4Hc"/>
    <property type="match status" value="1"/>
</dbReference>
<sequence>MHQISNHIFCDDFIAELKLEMRLLANPYYDYPYLIIKNFFSKAICHEISEYAYNTSEGEKAKVKTRVLGSVVDPSVDESIRKTLIHKLSELHQGLYEENFKIYQPQIERFFSVALTTSTTLQALEYTKGSFYIKHSDDSNELVDAHGRTVGFVQVAPQRKITTVLFTTPHKNHSREEYSFSGGELVFNYLFDAEGKQIKLYPEAGDMIVFPSNPIYSHEVLPIKDGYRLTLVQWHNAIVN</sequence>
<keyword evidence="3" id="KW-0847">Vitamin C</keyword>
<organism evidence="8 9">
    <name type="scientific">Sulfurimonas crateris</name>
    <dbReference type="NCBI Taxonomy" id="2574727"/>
    <lineage>
        <taxon>Bacteria</taxon>
        <taxon>Pseudomonadati</taxon>
        <taxon>Campylobacterota</taxon>
        <taxon>Epsilonproteobacteria</taxon>
        <taxon>Campylobacterales</taxon>
        <taxon>Sulfurimonadaceae</taxon>
        <taxon>Sulfurimonas</taxon>
    </lineage>
</organism>
<accession>A0A4U2Z6G6</accession>
<feature type="domain" description="Fe2OG dioxygenase" evidence="7">
    <location>
        <begin position="117"/>
        <end position="237"/>
    </location>
</feature>
<dbReference type="GO" id="GO:0016705">
    <property type="term" value="F:oxidoreductase activity, acting on paired donors, with incorporation or reduction of molecular oxygen"/>
    <property type="evidence" value="ECO:0007669"/>
    <property type="project" value="InterPro"/>
</dbReference>
<dbReference type="Gene3D" id="2.60.120.620">
    <property type="entry name" value="q2cbj1_9rhob like domain"/>
    <property type="match status" value="1"/>
</dbReference>
<dbReference type="InterPro" id="IPR044862">
    <property type="entry name" value="Pro_4_hyd_alph_FE2OG_OXY"/>
</dbReference>
<name>A0A4U2Z6G6_9BACT</name>
<comment type="cofactor">
    <cofactor evidence="1">
        <name>L-ascorbate</name>
        <dbReference type="ChEBI" id="CHEBI:38290"/>
    </cofactor>
</comment>
<keyword evidence="9" id="KW-1185">Reference proteome</keyword>
<evidence type="ECO:0000313" key="9">
    <source>
        <dbReference type="Proteomes" id="UP000309561"/>
    </source>
</evidence>
<evidence type="ECO:0000256" key="6">
    <source>
        <dbReference type="ARBA" id="ARBA00023004"/>
    </source>
</evidence>
<evidence type="ECO:0000256" key="1">
    <source>
        <dbReference type="ARBA" id="ARBA00001961"/>
    </source>
</evidence>
<evidence type="ECO:0000259" key="7">
    <source>
        <dbReference type="PROSITE" id="PS51471"/>
    </source>
</evidence>
<keyword evidence="6" id="KW-0408">Iron</keyword>
<dbReference type="Proteomes" id="UP000309561">
    <property type="component" value="Unassembled WGS sequence"/>
</dbReference>
<evidence type="ECO:0000313" key="8">
    <source>
        <dbReference type="EMBL" id="TKI69082.1"/>
    </source>
</evidence>
<dbReference type="GO" id="GO:0031418">
    <property type="term" value="F:L-ascorbic acid binding"/>
    <property type="evidence" value="ECO:0007669"/>
    <property type="project" value="UniProtKB-KW"/>
</dbReference>
<dbReference type="AlphaFoldDB" id="A0A4U2Z6G6"/>
<evidence type="ECO:0000256" key="4">
    <source>
        <dbReference type="ARBA" id="ARBA00022964"/>
    </source>
</evidence>
<comment type="caution">
    <text evidence="8">The sequence shown here is derived from an EMBL/GenBank/DDBJ whole genome shotgun (WGS) entry which is preliminary data.</text>
</comment>
<keyword evidence="5" id="KW-0560">Oxidoreductase</keyword>
<dbReference type="InterPro" id="IPR005123">
    <property type="entry name" value="Oxoglu/Fe-dep_dioxygenase_dom"/>
</dbReference>
<keyword evidence="4" id="KW-0223">Dioxygenase</keyword>
<dbReference type="OrthoDB" id="5347328at2"/>
<evidence type="ECO:0000256" key="5">
    <source>
        <dbReference type="ARBA" id="ARBA00023002"/>
    </source>
</evidence>
<gene>
    <name evidence="8" type="ORF">FCU45_08975</name>
</gene>
<dbReference type="RefSeq" id="WP_137014454.1">
    <property type="nucleotide sequence ID" value="NZ_SZPX01000006.1"/>
</dbReference>
<proteinExistence type="predicted"/>
<keyword evidence="2" id="KW-0479">Metal-binding</keyword>
<dbReference type="InterPro" id="IPR006620">
    <property type="entry name" value="Pro_4_hyd_alph"/>
</dbReference>
<dbReference type="PROSITE" id="PS51471">
    <property type="entry name" value="FE2OG_OXY"/>
    <property type="match status" value="1"/>
</dbReference>